<dbReference type="AlphaFoldDB" id="A0A1M6IAF2"/>
<dbReference type="InterPro" id="IPR041496">
    <property type="entry name" value="YitH/HolE_GNAT"/>
</dbReference>
<dbReference type="InterPro" id="IPR000182">
    <property type="entry name" value="GNAT_dom"/>
</dbReference>
<dbReference type="OrthoDB" id="20916at2"/>
<dbReference type="PANTHER" id="PTHR47237:SF1">
    <property type="entry name" value="SLL0310 PROTEIN"/>
    <property type="match status" value="1"/>
</dbReference>
<dbReference type="EMBL" id="FQZU01000006">
    <property type="protein sequence ID" value="SHJ31385.1"/>
    <property type="molecule type" value="Genomic_DNA"/>
</dbReference>
<name>A0A1M6IAF2_9BACT</name>
<protein>
    <submittedName>
        <fullName evidence="2">Ribosomal protein S18 acetylase RimI</fullName>
    </submittedName>
</protein>
<dbReference type="Pfam" id="PF18014">
    <property type="entry name" value="Acetyltransf_18"/>
    <property type="match status" value="1"/>
</dbReference>
<evidence type="ECO:0000313" key="3">
    <source>
        <dbReference type="Proteomes" id="UP000183994"/>
    </source>
</evidence>
<dbReference type="Pfam" id="PF00583">
    <property type="entry name" value="Acetyltransf_1"/>
    <property type="match status" value="1"/>
</dbReference>
<dbReference type="PANTHER" id="PTHR47237">
    <property type="entry name" value="SLL0310 PROTEIN"/>
    <property type="match status" value="1"/>
</dbReference>
<keyword evidence="2" id="KW-0687">Ribonucleoprotein</keyword>
<keyword evidence="3" id="KW-1185">Reference proteome</keyword>
<evidence type="ECO:0000313" key="2">
    <source>
        <dbReference type="EMBL" id="SHJ31385.1"/>
    </source>
</evidence>
<organism evidence="2 3">
    <name type="scientific">Desulfatibacillum alkenivorans DSM 16219</name>
    <dbReference type="NCBI Taxonomy" id="1121393"/>
    <lineage>
        <taxon>Bacteria</taxon>
        <taxon>Pseudomonadati</taxon>
        <taxon>Thermodesulfobacteriota</taxon>
        <taxon>Desulfobacteria</taxon>
        <taxon>Desulfobacterales</taxon>
        <taxon>Desulfatibacillaceae</taxon>
        <taxon>Desulfatibacillum</taxon>
    </lineage>
</organism>
<dbReference type="PROSITE" id="PS51186">
    <property type="entry name" value="GNAT"/>
    <property type="match status" value="1"/>
</dbReference>
<proteinExistence type="predicted"/>
<dbReference type="Gene3D" id="3.40.630.90">
    <property type="match status" value="1"/>
</dbReference>
<dbReference type="CDD" id="cd04301">
    <property type="entry name" value="NAT_SF"/>
    <property type="match status" value="1"/>
</dbReference>
<accession>A0A1M6IAF2</accession>
<dbReference type="STRING" id="1121393.SAMN02745216_01406"/>
<evidence type="ECO:0000259" key="1">
    <source>
        <dbReference type="PROSITE" id="PS51186"/>
    </source>
</evidence>
<dbReference type="RefSeq" id="WP_073474386.1">
    <property type="nucleotide sequence ID" value="NZ_FQZU01000006.1"/>
</dbReference>
<sequence length="282" mass="31190">MTNPPESYEVRPMTREELDAAVRWAKKEGWNPGVHDAECFFKTDPAGYFAGLVDGEMVASISAVSYGEDFGFIGFYIVKPEYRGQGCGIRVWNAAMERLGGRNIGLDGVLAEEKTYEKSGFKTAYHNIRFEGVGGSFRPGSVEPLGVFSFDEILEYDSQFFPVRREGFLKAWLAMPNIFAYGLRSNHALAGYGVVRSCSSGFKIGPLFANDANTAEEIFRALVAHTPNGPIFLDVPDVNQEAMNLAKRHRMAPSFETVRMYTQNAPDIKLSGVFGVTSFELG</sequence>
<keyword evidence="2" id="KW-0689">Ribosomal protein</keyword>
<reference evidence="3" key="1">
    <citation type="submission" date="2016-11" db="EMBL/GenBank/DDBJ databases">
        <authorList>
            <person name="Varghese N."/>
            <person name="Submissions S."/>
        </authorList>
    </citation>
    <scope>NUCLEOTIDE SEQUENCE [LARGE SCALE GENOMIC DNA]</scope>
    <source>
        <strain evidence="3">DSM 16219</strain>
    </source>
</reference>
<dbReference type="Proteomes" id="UP000183994">
    <property type="component" value="Unassembled WGS sequence"/>
</dbReference>
<dbReference type="Gene3D" id="3.40.630.30">
    <property type="match status" value="1"/>
</dbReference>
<dbReference type="InterPro" id="IPR016181">
    <property type="entry name" value="Acyl_CoA_acyltransferase"/>
</dbReference>
<dbReference type="InterPro" id="IPR052729">
    <property type="entry name" value="Acyl/Acetyltrans_Enzymes"/>
</dbReference>
<dbReference type="SUPFAM" id="SSF55729">
    <property type="entry name" value="Acyl-CoA N-acyltransferases (Nat)"/>
    <property type="match status" value="1"/>
</dbReference>
<feature type="domain" description="N-acetyltransferase" evidence="1">
    <location>
        <begin position="8"/>
        <end position="140"/>
    </location>
</feature>
<dbReference type="GO" id="GO:0005840">
    <property type="term" value="C:ribosome"/>
    <property type="evidence" value="ECO:0007669"/>
    <property type="project" value="UniProtKB-KW"/>
</dbReference>
<dbReference type="GO" id="GO:0016747">
    <property type="term" value="F:acyltransferase activity, transferring groups other than amino-acyl groups"/>
    <property type="evidence" value="ECO:0007669"/>
    <property type="project" value="InterPro"/>
</dbReference>
<gene>
    <name evidence="2" type="ORF">SAMN02745216_01406</name>
</gene>